<evidence type="ECO:0000256" key="1">
    <source>
        <dbReference type="ARBA" id="ARBA00007698"/>
    </source>
</evidence>
<dbReference type="FunFam" id="1.10.1900.20:FF:000001">
    <property type="entry name" value="50S ribosomal protein L20"/>
    <property type="match status" value="1"/>
</dbReference>
<dbReference type="GO" id="GO:0006412">
    <property type="term" value="P:translation"/>
    <property type="evidence" value="ECO:0007669"/>
    <property type="project" value="InterPro"/>
</dbReference>
<dbReference type="AlphaFoldDB" id="H5SF50"/>
<dbReference type="HAMAP" id="MF_00382">
    <property type="entry name" value="Ribosomal_bL20"/>
    <property type="match status" value="1"/>
</dbReference>
<evidence type="ECO:0000256" key="8">
    <source>
        <dbReference type="RuleBase" id="RU000560"/>
    </source>
</evidence>
<keyword evidence="4 7" id="KW-0689">Ribosomal protein</keyword>
<dbReference type="CDD" id="cd07026">
    <property type="entry name" value="Ribosomal_L20"/>
    <property type="match status" value="1"/>
</dbReference>
<name>H5SF50_9BACT</name>
<keyword evidence="3 7" id="KW-0694">RNA-binding</keyword>
<dbReference type="PRINTS" id="PR00062">
    <property type="entry name" value="RIBOSOMALL20"/>
</dbReference>
<reference evidence="9" key="2">
    <citation type="journal article" date="2012" name="PLoS ONE">
        <title>A Deeply Branching Thermophilic Bacterium with an Ancient Acetyl-CoA Pathway Dominates a Subsurface Ecosystem.</title>
        <authorList>
            <person name="Takami H."/>
            <person name="Noguchi H."/>
            <person name="Takaki Y."/>
            <person name="Uchiyama I."/>
            <person name="Toyoda A."/>
            <person name="Nishi S."/>
            <person name="Chee G.-J."/>
            <person name="Arai W."/>
            <person name="Nunoura T."/>
            <person name="Itoh T."/>
            <person name="Hattori M."/>
            <person name="Takai K."/>
        </authorList>
    </citation>
    <scope>NUCLEOTIDE SEQUENCE</scope>
</reference>
<dbReference type="NCBIfam" id="TIGR01032">
    <property type="entry name" value="rplT_bact"/>
    <property type="match status" value="1"/>
</dbReference>
<dbReference type="GO" id="GO:0005840">
    <property type="term" value="C:ribosome"/>
    <property type="evidence" value="ECO:0007669"/>
    <property type="project" value="UniProtKB-KW"/>
</dbReference>
<evidence type="ECO:0000256" key="4">
    <source>
        <dbReference type="ARBA" id="ARBA00022980"/>
    </source>
</evidence>
<evidence type="ECO:0000256" key="3">
    <source>
        <dbReference type="ARBA" id="ARBA00022884"/>
    </source>
</evidence>
<dbReference type="GO" id="GO:0019843">
    <property type="term" value="F:rRNA binding"/>
    <property type="evidence" value="ECO:0007669"/>
    <property type="project" value="UniProtKB-UniRule"/>
</dbReference>
<keyword evidence="5 7" id="KW-0687">Ribonucleoprotein</keyword>
<evidence type="ECO:0000256" key="6">
    <source>
        <dbReference type="ARBA" id="ARBA00035172"/>
    </source>
</evidence>
<accession>H5SF50</accession>
<evidence type="ECO:0000256" key="5">
    <source>
        <dbReference type="ARBA" id="ARBA00023274"/>
    </source>
</evidence>
<organism evidence="9">
    <name type="scientific">uncultured Acetothermia bacterium</name>
    <dbReference type="NCBI Taxonomy" id="236499"/>
    <lineage>
        <taxon>Bacteria</taxon>
        <taxon>Candidatus Bipolaricaulota</taxon>
        <taxon>environmental samples</taxon>
    </lineage>
</organism>
<dbReference type="InterPro" id="IPR005813">
    <property type="entry name" value="Ribosomal_bL20"/>
</dbReference>
<dbReference type="InterPro" id="IPR035566">
    <property type="entry name" value="Ribosomal_protein_bL20_C"/>
</dbReference>
<dbReference type="SUPFAM" id="SSF74731">
    <property type="entry name" value="Ribosomal protein L20"/>
    <property type="match status" value="1"/>
</dbReference>
<protein>
    <recommendedName>
        <fullName evidence="6 7">Large ribosomal subunit protein bL20</fullName>
    </recommendedName>
</protein>
<comment type="similarity">
    <text evidence="1 7 8">Belongs to the bacterial ribosomal protein bL20 family.</text>
</comment>
<comment type="function">
    <text evidence="7 8">Binds directly to 23S ribosomal RNA and is necessary for the in vitro assembly process of the 50S ribosomal subunit. It is not involved in the protein synthesizing functions of that subunit.</text>
</comment>
<dbReference type="PROSITE" id="PS00937">
    <property type="entry name" value="RIBOSOMAL_L20"/>
    <property type="match status" value="1"/>
</dbReference>
<proteinExistence type="inferred from homology"/>
<dbReference type="InterPro" id="IPR049946">
    <property type="entry name" value="RIBOSOMAL_L20_CS"/>
</dbReference>
<dbReference type="GO" id="GO:0000027">
    <property type="term" value="P:ribosomal large subunit assembly"/>
    <property type="evidence" value="ECO:0007669"/>
    <property type="project" value="UniProtKB-UniRule"/>
</dbReference>
<dbReference type="Pfam" id="PF00453">
    <property type="entry name" value="Ribosomal_L20"/>
    <property type="match status" value="1"/>
</dbReference>
<dbReference type="PANTHER" id="PTHR10986">
    <property type="entry name" value="39S RIBOSOMAL PROTEIN L20"/>
    <property type="match status" value="1"/>
</dbReference>
<evidence type="ECO:0000256" key="2">
    <source>
        <dbReference type="ARBA" id="ARBA00022730"/>
    </source>
</evidence>
<evidence type="ECO:0000313" key="9">
    <source>
        <dbReference type="EMBL" id="BAL54786.1"/>
    </source>
</evidence>
<dbReference type="EMBL" id="AP011700">
    <property type="protein sequence ID" value="BAL54786.1"/>
    <property type="molecule type" value="Genomic_DNA"/>
</dbReference>
<reference evidence="9" key="1">
    <citation type="journal article" date="2005" name="Environ. Microbiol.">
        <title>Genetic and functional properties of uncultivated thermophilic crenarchaeotes from a subsurface gold mine as revealed by analysis of genome fragments.</title>
        <authorList>
            <person name="Nunoura T."/>
            <person name="Hirayama H."/>
            <person name="Takami H."/>
            <person name="Oida H."/>
            <person name="Nishi S."/>
            <person name="Shimamura S."/>
            <person name="Suzuki Y."/>
            <person name="Inagaki F."/>
            <person name="Takai K."/>
            <person name="Nealson K.H."/>
            <person name="Horikoshi K."/>
        </authorList>
    </citation>
    <scope>NUCLEOTIDE SEQUENCE</scope>
</reference>
<evidence type="ECO:0000256" key="7">
    <source>
        <dbReference type="HAMAP-Rule" id="MF_00382"/>
    </source>
</evidence>
<gene>
    <name evidence="7" type="primary">rplT</name>
    <name evidence="9" type="ORF">HGMM_F20D08C07</name>
</gene>
<dbReference type="GO" id="GO:1990904">
    <property type="term" value="C:ribonucleoprotein complex"/>
    <property type="evidence" value="ECO:0007669"/>
    <property type="project" value="UniProtKB-KW"/>
</dbReference>
<sequence length="118" mass="13828">MRVKGGNKRLERRKRILQLAKGFKGKRRTCFRIAKERVMHALRNAYISRKLRKRDFRRLWNIRINAAARARGLPYSRFINGLTKAGVQLNRKMLAEIAIHDPKTFDTLVETAKAQLVN</sequence>
<dbReference type="Gene3D" id="6.10.160.10">
    <property type="match status" value="1"/>
</dbReference>
<dbReference type="GO" id="GO:0003735">
    <property type="term" value="F:structural constituent of ribosome"/>
    <property type="evidence" value="ECO:0007669"/>
    <property type="project" value="InterPro"/>
</dbReference>
<dbReference type="Gene3D" id="1.10.1900.20">
    <property type="entry name" value="Ribosomal protein L20"/>
    <property type="match status" value="1"/>
</dbReference>
<keyword evidence="2 7" id="KW-0699">rRNA-binding</keyword>